<dbReference type="InterPro" id="IPR035906">
    <property type="entry name" value="MetI-like_sf"/>
</dbReference>
<keyword evidence="6 7" id="KW-0472">Membrane</keyword>
<evidence type="ECO:0000256" key="5">
    <source>
        <dbReference type="ARBA" id="ARBA00022989"/>
    </source>
</evidence>
<comment type="similarity">
    <text evidence="7">Belongs to the binding-protein-dependent transport system permease family.</text>
</comment>
<dbReference type="EMBL" id="BAABKO010000004">
    <property type="protein sequence ID" value="GAA4777560.1"/>
    <property type="molecule type" value="Genomic_DNA"/>
</dbReference>
<sequence length="331" mass="35456">MAILTTAPAAAPAPDAPAPSRPRRRPSARRRMEGRAFYAFISPWLAGTVLLTLFPLVYAFVISMTNWDGISPSFSWVGLGNYGDVLVDPGTWASLGRTGVLAAIVVPITIVGSLLLAVLLNQRVRGRTWFRSFIYLPAIVPPVAATLTWKLIFDRDTGALNGLLAQLGLDAVDWFNGDAVFGVLIVVMLWGIGGGVIINLAALQDVSAELTEAAVLDGANAAQRFWHVTLPAISPVILFQTITTTIGALQTFVPALLLSPASGAAAITAVPEANQIFMIDVYAKYFAYSQYGPASAMLWLFFLAILLVTVLTFKIGGRTVFYAVDPSEKGR</sequence>
<evidence type="ECO:0000256" key="8">
    <source>
        <dbReference type="SAM" id="MobiDB-lite"/>
    </source>
</evidence>
<keyword evidence="5 7" id="KW-1133">Transmembrane helix</keyword>
<dbReference type="Pfam" id="PF00528">
    <property type="entry name" value="BPD_transp_1"/>
    <property type="match status" value="1"/>
</dbReference>
<dbReference type="CDD" id="cd06261">
    <property type="entry name" value="TM_PBP2"/>
    <property type="match status" value="1"/>
</dbReference>
<evidence type="ECO:0000256" key="6">
    <source>
        <dbReference type="ARBA" id="ARBA00023136"/>
    </source>
</evidence>
<reference evidence="11" key="1">
    <citation type="journal article" date="2019" name="Int. J. Syst. Evol. Microbiol.">
        <title>The Global Catalogue of Microorganisms (GCM) 10K type strain sequencing project: providing services to taxonomists for standard genome sequencing and annotation.</title>
        <authorList>
            <consortium name="The Broad Institute Genomics Platform"/>
            <consortium name="The Broad Institute Genome Sequencing Center for Infectious Disease"/>
            <person name="Wu L."/>
            <person name="Ma J."/>
        </authorList>
    </citation>
    <scope>NUCLEOTIDE SEQUENCE [LARGE SCALE GENOMIC DNA]</scope>
    <source>
        <strain evidence="11">JCM 18537</strain>
    </source>
</reference>
<evidence type="ECO:0000256" key="3">
    <source>
        <dbReference type="ARBA" id="ARBA00022475"/>
    </source>
</evidence>
<dbReference type="PANTHER" id="PTHR30193">
    <property type="entry name" value="ABC TRANSPORTER PERMEASE PROTEIN"/>
    <property type="match status" value="1"/>
</dbReference>
<feature type="region of interest" description="Disordered" evidence="8">
    <location>
        <begin position="1"/>
        <end position="29"/>
    </location>
</feature>
<evidence type="ECO:0000256" key="7">
    <source>
        <dbReference type="RuleBase" id="RU363032"/>
    </source>
</evidence>
<evidence type="ECO:0000256" key="4">
    <source>
        <dbReference type="ARBA" id="ARBA00022692"/>
    </source>
</evidence>
<feature type="transmembrane region" description="Helical" evidence="7">
    <location>
        <begin position="179"/>
        <end position="202"/>
    </location>
</feature>
<comment type="caution">
    <text evidence="10">The sequence shown here is derived from an EMBL/GenBank/DDBJ whole genome shotgun (WGS) entry which is preliminary data.</text>
</comment>
<dbReference type="PROSITE" id="PS50928">
    <property type="entry name" value="ABC_TM1"/>
    <property type="match status" value="1"/>
</dbReference>
<proteinExistence type="inferred from homology"/>
<comment type="subcellular location">
    <subcellularLocation>
        <location evidence="1 7">Cell membrane</location>
        <topology evidence="1 7">Multi-pass membrane protein</topology>
    </subcellularLocation>
</comment>
<feature type="transmembrane region" description="Helical" evidence="7">
    <location>
        <begin position="37"/>
        <end position="61"/>
    </location>
</feature>
<keyword evidence="11" id="KW-1185">Reference proteome</keyword>
<dbReference type="InterPro" id="IPR000515">
    <property type="entry name" value="MetI-like"/>
</dbReference>
<name>A0ABP9ABK8_9MICO</name>
<feature type="transmembrane region" description="Helical" evidence="7">
    <location>
        <begin position="99"/>
        <end position="120"/>
    </location>
</feature>
<evidence type="ECO:0000256" key="1">
    <source>
        <dbReference type="ARBA" id="ARBA00004651"/>
    </source>
</evidence>
<dbReference type="InterPro" id="IPR051393">
    <property type="entry name" value="ABC_transporter_permease"/>
</dbReference>
<dbReference type="RefSeq" id="WP_345439283.1">
    <property type="nucleotide sequence ID" value="NZ_BAABKO010000004.1"/>
</dbReference>
<accession>A0ABP9ABK8</accession>
<feature type="transmembrane region" description="Helical" evidence="7">
    <location>
        <begin position="132"/>
        <end position="152"/>
    </location>
</feature>
<evidence type="ECO:0000313" key="11">
    <source>
        <dbReference type="Proteomes" id="UP001501645"/>
    </source>
</evidence>
<dbReference type="SUPFAM" id="SSF161098">
    <property type="entry name" value="MetI-like"/>
    <property type="match status" value="1"/>
</dbReference>
<dbReference type="Proteomes" id="UP001501645">
    <property type="component" value="Unassembled WGS sequence"/>
</dbReference>
<keyword evidence="4 7" id="KW-0812">Transmembrane</keyword>
<dbReference type="Gene3D" id="1.10.3720.10">
    <property type="entry name" value="MetI-like"/>
    <property type="match status" value="1"/>
</dbReference>
<evidence type="ECO:0000256" key="2">
    <source>
        <dbReference type="ARBA" id="ARBA00022448"/>
    </source>
</evidence>
<keyword evidence="3" id="KW-1003">Cell membrane</keyword>
<protein>
    <submittedName>
        <fullName evidence="10">Sugar ABC transporter permease</fullName>
    </submittedName>
</protein>
<feature type="domain" description="ABC transmembrane type-1" evidence="9">
    <location>
        <begin position="95"/>
        <end position="312"/>
    </location>
</feature>
<keyword evidence="2 7" id="KW-0813">Transport</keyword>
<evidence type="ECO:0000313" key="10">
    <source>
        <dbReference type="EMBL" id="GAA4777560.1"/>
    </source>
</evidence>
<feature type="transmembrane region" description="Helical" evidence="7">
    <location>
        <begin position="296"/>
        <end position="316"/>
    </location>
</feature>
<dbReference type="PANTHER" id="PTHR30193:SF1">
    <property type="entry name" value="ABC TRANSPORTER PERMEASE PROTEIN YESP-RELATED"/>
    <property type="match status" value="1"/>
</dbReference>
<evidence type="ECO:0000259" key="9">
    <source>
        <dbReference type="PROSITE" id="PS50928"/>
    </source>
</evidence>
<gene>
    <name evidence="10" type="ORF">GCM10023351_22960</name>
</gene>
<organism evidence="10 11">
    <name type="scientific">Microbacterium gilvum</name>
    <dbReference type="NCBI Taxonomy" id="1336204"/>
    <lineage>
        <taxon>Bacteria</taxon>
        <taxon>Bacillati</taxon>
        <taxon>Actinomycetota</taxon>
        <taxon>Actinomycetes</taxon>
        <taxon>Micrococcales</taxon>
        <taxon>Microbacteriaceae</taxon>
        <taxon>Microbacterium</taxon>
    </lineage>
</organism>